<feature type="compositionally biased region" description="Low complexity" evidence="1">
    <location>
        <begin position="404"/>
        <end position="413"/>
    </location>
</feature>
<sequence>MGRDKDDASSRNTAMLARCEEPQQWRDNLRICEDSGLLVTPPCQTYNVQHCLSTYISGEMIRLLKQAGITKDSGDPFAILPSGFWETPEIKLAHYGCKLIGWPGGLPVARPQMWLAAKCAALCCMLLQGSIKIVPLRGHRSSRSRSGGASTGPASYSVPSTTALCGERHIITTQSSTTVNLATLDQGANATQVIAANNESRDRVSHKRDSGAFRNPLEPIVGSHRRTITSREAAARNSAMYARAEDPQQYRENIRICDDNGLLVVMGKGAIVNAANCLSAFIAAQLNTMVTQANIVKSNGEPSCYLPHRFWQAPELKVAEHGYQLIGWPSGLPLTAPVRWAVAGLAAVSRMLLEGSISLVPLVANQASRVHASRIVVAPSSHSIPSTRALCGERIDPQATTGPSATKSISSNKHSSKSKQVGGSMNTVDASGSSSKRKSGDLDAVSAGSGVTEVRRKKKKKKRVVEEEDWDPY</sequence>
<dbReference type="HOGENOM" id="CLU_577546_0_0_1"/>
<dbReference type="EMBL" id="KL197781">
    <property type="protein sequence ID" value="KDQ49534.1"/>
    <property type="molecule type" value="Genomic_DNA"/>
</dbReference>
<name>A0A067P462_9AGAM</name>
<feature type="region of interest" description="Disordered" evidence="1">
    <location>
        <begin position="198"/>
        <end position="218"/>
    </location>
</feature>
<accession>A0A067P462</accession>
<protein>
    <submittedName>
        <fullName evidence="2">Uncharacterized protein</fullName>
    </submittedName>
</protein>
<organism evidence="2 3">
    <name type="scientific">Jaapia argillacea MUCL 33604</name>
    <dbReference type="NCBI Taxonomy" id="933084"/>
    <lineage>
        <taxon>Eukaryota</taxon>
        <taxon>Fungi</taxon>
        <taxon>Dikarya</taxon>
        <taxon>Basidiomycota</taxon>
        <taxon>Agaricomycotina</taxon>
        <taxon>Agaricomycetes</taxon>
        <taxon>Agaricomycetidae</taxon>
        <taxon>Jaapiales</taxon>
        <taxon>Jaapiaceae</taxon>
        <taxon>Jaapia</taxon>
    </lineage>
</organism>
<keyword evidence="3" id="KW-1185">Reference proteome</keyword>
<reference evidence="3" key="1">
    <citation type="journal article" date="2014" name="Proc. Natl. Acad. Sci. U.S.A.">
        <title>Extensive sampling of basidiomycete genomes demonstrates inadequacy of the white-rot/brown-rot paradigm for wood decay fungi.</title>
        <authorList>
            <person name="Riley R."/>
            <person name="Salamov A.A."/>
            <person name="Brown D.W."/>
            <person name="Nagy L.G."/>
            <person name="Floudas D."/>
            <person name="Held B.W."/>
            <person name="Levasseur A."/>
            <person name="Lombard V."/>
            <person name="Morin E."/>
            <person name="Otillar R."/>
            <person name="Lindquist E.A."/>
            <person name="Sun H."/>
            <person name="LaButti K.M."/>
            <person name="Schmutz J."/>
            <person name="Jabbour D."/>
            <person name="Luo H."/>
            <person name="Baker S.E."/>
            <person name="Pisabarro A.G."/>
            <person name="Walton J.D."/>
            <person name="Blanchette R.A."/>
            <person name="Henrissat B."/>
            <person name="Martin F."/>
            <person name="Cullen D."/>
            <person name="Hibbett D.S."/>
            <person name="Grigoriev I.V."/>
        </authorList>
    </citation>
    <scope>NUCLEOTIDE SEQUENCE [LARGE SCALE GENOMIC DNA]</scope>
    <source>
        <strain evidence="3">MUCL 33604</strain>
    </source>
</reference>
<dbReference type="Proteomes" id="UP000027265">
    <property type="component" value="Unassembled WGS sequence"/>
</dbReference>
<evidence type="ECO:0000313" key="3">
    <source>
        <dbReference type="Proteomes" id="UP000027265"/>
    </source>
</evidence>
<evidence type="ECO:0000256" key="1">
    <source>
        <dbReference type="SAM" id="MobiDB-lite"/>
    </source>
</evidence>
<dbReference type="InParanoid" id="A0A067P462"/>
<proteinExistence type="predicted"/>
<feature type="region of interest" description="Disordered" evidence="1">
    <location>
        <begin position="395"/>
        <end position="473"/>
    </location>
</feature>
<evidence type="ECO:0000313" key="2">
    <source>
        <dbReference type="EMBL" id="KDQ49534.1"/>
    </source>
</evidence>
<feature type="compositionally biased region" description="Polar residues" evidence="1">
    <location>
        <begin position="421"/>
        <end position="434"/>
    </location>
</feature>
<feature type="compositionally biased region" description="Basic and acidic residues" evidence="1">
    <location>
        <begin position="199"/>
        <end position="211"/>
    </location>
</feature>
<dbReference type="AlphaFoldDB" id="A0A067P462"/>
<gene>
    <name evidence="2" type="ORF">JAAARDRAFT_63652</name>
</gene>